<name>A0ABT4IEA0_9EURY</name>
<proteinExistence type="predicted"/>
<organism evidence="1 2">
    <name type="scientific">Methanocorpusculum petauri</name>
    <dbReference type="NCBI Taxonomy" id="3002863"/>
    <lineage>
        <taxon>Archaea</taxon>
        <taxon>Methanobacteriati</taxon>
        <taxon>Methanobacteriota</taxon>
        <taxon>Stenosarchaea group</taxon>
        <taxon>Methanomicrobia</taxon>
        <taxon>Methanomicrobiales</taxon>
        <taxon>Methanocorpusculaceae</taxon>
        <taxon>Methanocorpusculum</taxon>
    </lineage>
</organism>
<dbReference type="Proteomes" id="UP001141422">
    <property type="component" value="Unassembled WGS sequence"/>
</dbReference>
<accession>A0ABT4IEA0</accession>
<dbReference type="RefSeq" id="WP_268924290.1">
    <property type="nucleotide sequence ID" value="NZ_JAPTGB010000004.1"/>
</dbReference>
<evidence type="ECO:0000313" key="2">
    <source>
        <dbReference type="Proteomes" id="UP001141422"/>
    </source>
</evidence>
<comment type="caution">
    <text evidence="1">The sequence shown here is derived from an EMBL/GenBank/DDBJ whole genome shotgun (WGS) entry which is preliminary data.</text>
</comment>
<sequence length="191" mass="22506">MNCYVIDTSSFIDIFHRHPPDLYPVFWEQFNKYIDELLIKGELIILNYVSDEILHDAGTKLGDTEDPIAIWLRDRKKYIKDISTDISILKQVKDILQKFPHSVDTEKTPEAADPYLIAFVLDHQKQQDIMCLKKTFVIVTQESRNKNIDIEEIRERNSPIPEVTKIRSICDYYDIPSMDYLGLFRTEGWTF</sequence>
<dbReference type="EMBL" id="JAPTGB010000004">
    <property type="protein sequence ID" value="MCZ0860069.1"/>
    <property type="molecule type" value="Genomic_DNA"/>
</dbReference>
<gene>
    <name evidence="1" type="ORF">O0S10_02345</name>
</gene>
<keyword evidence="2" id="KW-1185">Reference proteome</keyword>
<evidence type="ECO:0000313" key="1">
    <source>
        <dbReference type="EMBL" id="MCZ0860069.1"/>
    </source>
</evidence>
<reference evidence="1" key="1">
    <citation type="submission" date="2022-12" db="EMBL/GenBank/DDBJ databases">
        <title>Isolation and characterisation of novel Methanocorpusculum spp. from native Australian herbivores indicates the genus is ancestrally host-associated.</title>
        <authorList>
            <person name="Volmer J.G."/>
            <person name="Soo R.M."/>
            <person name="Evans P.N."/>
            <person name="Hoedt E.C."/>
            <person name="Astorga Alsina A.L."/>
            <person name="Woodcroft B.J."/>
            <person name="Tyson G.W."/>
            <person name="Hugenholtz P."/>
            <person name="Morrison M."/>
        </authorList>
    </citation>
    <scope>NUCLEOTIDE SEQUENCE</scope>
    <source>
        <strain evidence="1">MG</strain>
    </source>
</reference>
<dbReference type="InterPro" id="IPR016541">
    <property type="entry name" value="UCP008505"/>
</dbReference>
<protein>
    <submittedName>
        <fullName evidence="1">DUF4411 family protein</fullName>
    </submittedName>
</protein>
<dbReference type="Pfam" id="PF14367">
    <property type="entry name" value="DUF4411"/>
    <property type="match status" value="1"/>
</dbReference>